<keyword evidence="9" id="KW-1185">Reference proteome</keyword>
<reference evidence="8 9" key="1">
    <citation type="journal article" date="2021" name="bioRxiv">
        <title>Chromosome-scale and haplotype-resolved genome assembly of a tetraploid potato cultivar.</title>
        <authorList>
            <person name="Sun H."/>
            <person name="Jiao W.-B."/>
            <person name="Krause K."/>
            <person name="Campoy J.A."/>
            <person name="Goel M."/>
            <person name="Folz-Donahue K."/>
            <person name="Kukat C."/>
            <person name="Huettel B."/>
            <person name="Schneeberger K."/>
        </authorList>
    </citation>
    <scope>NUCLEOTIDE SEQUENCE [LARGE SCALE GENOMIC DNA]</scope>
    <source>
        <strain evidence="8">SolTubOtavaFocal</strain>
        <tissue evidence="8">Leaves</tissue>
    </source>
</reference>
<evidence type="ECO:0000259" key="7">
    <source>
        <dbReference type="PROSITE" id="PS51032"/>
    </source>
</evidence>
<dbReference type="PANTHER" id="PTHR31677">
    <property type="entry name" value="AP2 DOMAIN CLASS TRANSCRIPTION FACTOR"/>
    <property type="match status" value="1"/>
</dbReference>
<organism evidence="8 9">
    <name type="scientific">Solanum tuberosum</name>
    <name type="common">Potato</name>
    <dbReference type="NCBI Taxonomy" id="4113"/>
    <lineage>
        <taxon>Eukaryota</taxon>
        <taxon>Viridiplantae</taxon>
        <taxon>Streptophyta</taxon>
        <taxon>Embryophyta</taxon>
        <taxon>Tracheophyta</taxon>
        <taxon>Spermatophyta</taxon>
        <taxon>Magnoliopsida</taxon>
        <taxon>eudicotyledons</taxon>
        <taxon>Gunneridae</taxon>
        <taxon>Pentapetalae</taxon>
        <taxon>asterids</taxon>
        <taxon>lamiids</taxon>
        <taxon>Solanales</taxon>
        <taxon>Solanaceae</taxon>
        <taxon>Solanoideae</taxon>
        <taxon>Solaneae</taxon>
        <taxon>Solanum</taxon>
    </lineage>
</organism>
<protein>
    <recommendedName>
        <fullName evidence="7">AP2/ERF domain-containing protein</fullName>
    </recommendedName>
</protein>
<accession>A0ABQ7VYM1</accession>
<dbReference type="EMBL" id="JAIVGD010000005">
    <property type="protein sequence ID" value="KAH0773592.1"/>
    <property type="molecule type" value="Genomic_DNA"/>
</dbReference>
<comment type="caution">
    <text evidence="8">The sequence shown here is derived from an EMBL/GenBank/DDBJ whole genome shotgun (WGS) entry which is preliminary data.</text>
</comment>
<keyword evidence="4" id="KW-0238">DNA-binding</keyword>
<dbReference type="CDD" id="cd00018">
    <property type="entry name" value="AP2"/>
    <property type="match status" value="1"/>
</dbReference>
<dbReference type="SUPFAM" id="SSF54171">
    <property type="entry name" value="DNA-binding domain"/>
    <property type="match status" value="1"/>
</dbReference>
<dbReference type="PANTHER" id="PTHR31677:SF212">
    <property type="entry name" value="ETHYLENE-RESPONSIVE TRANSCRIPTION FACTOR 8"/>
    <property type="match status" value="1"/>
</dbReference>
<evidence type="ECO:0000256" key="1">
    <source>
        <dbReference type="ARBA" id="ARBA00004123"/>
    </source>
</evidence>
<evidence type="ECO:0000256" key="4">
    <source>
        <dbReference type="ARBA" id="ARBA00023125"/>
    </source>
</evidence>
<dbReference type="SMART" id="SM00380">
    <property type="entry name" value="AP2"/>
    <property type="match status" value="1"/>
</dbReference>
<evidence type="ECO:0000256" key="2">
    <source>
        <dbReference type="ARBA" id="ARBA00022745"/>
    </source>
</evidence>
<gene>
    <name evidence="8" type="ORF">KY290_010729</name>
</gene>
<feature type="domain" description="AP2/ERF" evidence="7">
    <location>
        <begin position="29"/>
        <end position="86"/>
    </location>
</feature>
<sequence length="118" mass="13544">MSPKEKRTAVAKTTKMVLKGNEGVEKNVNYRGVQKKDSGRYFAQIKDLWRKNCVWLGTFDTVVEATRAYDVVAIKFCGMKAKTNFPFPTPPVNFPPRQNSYVDSENWMLAVESPLHWI</sequence>
<dbReference type="InterPro" id="IPR016177">
    <property type="entry name" value="DNA-bd_dom_sf"/>
</dbReference>
<proteinExistence type="predicted"/>
<dbReference type="PROSITE" id="PS51032">
    <property type="entry name" value="AP2_ERF"/>
    <property type="match status" value="1"/>
</dbReference>
<dbReference type="InterPro" id="IPR036955">
    <property type="entry name" value="AP2/ERF_dom_sf"/>
</dbReference>
<evidence type="ECO:0000313" key="8">
    <source>
        <dbReference type="EMBL" id="KAH0773592.1"/>
    </source>
</evidence>
<keyword evidence="3" id="KW-0805">Transcription regulation</keyword>
<evidence type="ECO:0000256" key="6">
    <source>
        <dbReference type="ARBA" id="ARBA00023242"/>
    </source>
</evidence>
<comment type="subcellular location">
    <subcellularLocation>
        <location evidence="1">Nucleus</location>
    </subcellularLocation>
</comment>
<keyword evidence="5" id="KW-0804">Transcription</keyword>
<name>A0ABQ7VYM1_SOLTU</name>
<keyword evidence="6" id="KW-0539">Nucleus</keyword>
<dbReference type="Gene3D" id="3.30.730.10">
    <property type="entry name" value="AP2/ERF domain"/>
    <property type="match status" value="1"/>
</dbReference>
<keyword evidence="2" id="KW-0936">Ethylene signaling pathway</keyword>
<dbReference type="PRINTS" id="PR00367">
    <property type="entry name" value="ETHRSPELEMNT"/>
</dbReference>
<dbReference type="InterPro" id="IPR001471">
    <property type="entry name" value="AP2/ERF_dom"/>
</dbReference>
<dbReference type="Proteomes" id="UP000826656">
    <property type="component" value="Unassembled WGS sequence"/>
</dbReference>
<evidence type="ECO:0000256" key="5">
    <source>
        <dbReference type="ARBA" id="ARBA00023163"/>
    </source>
</evidence>
<evidence type="ECO:0000313" key="9">
    <source>
        <dbReference type="Proteomes" id="UP000826656"/>
    </source>
</evidence>
<evidence type="ECO:0000256" key="3">
    <source>
        <dbReference type="ARBA" id="ARBA00023015"/>
    </source>
</evidence>